<keyword evidence="4 6" id="KW-0687">Ribonucleoprotein</keyword>
<evidence type="ECO:0000256" key="1">
    <source>
        <dbReference type="ARBA" id="ARBA00022730"/>
    </source>
</evidence>
<dbReference type="OrthoDB" id="21463at2759"/>
<dbReference type="GO" id="GO:0003735">
    <property type="term" value="F:structural constituent of ribosome"/>
    <property type="evidence" value="ECO:0007669"/>
    <property type="project" value="InterPro"/>
</dbReference>
<accession>A0A803KRI1</accession>
<evidence type="ECO:0000256" key="7">
    <source>
        <dbReference type="SAM" id="MobiDB-lite"/>
    </source>
</evidence>
<gene>
    <name evidence="8" type="primary">LOC110688256</name>
</gene>
<keyword evidence="9" id="KW-1185">Reference proteome</keyword>
<evidence type="ECO:0000313" key="8">
    <source>
        <dbReference type="EnsemblPlants" id="AUR62001638-RA:cds"/>
    </source>
</evidence>
<evidence type="ECO:0000256" key="2">
    <source>
        <dbReference type="ARBA" id="ARBA00022884"/>
    </source>
</evidence>
<organism evidence="8 9">
    <name type="scientific">Chenopodium quinoa</name>
    <name type="common">Quinoa</name>
    <dbReference type="NCBI Taxonomy" id="63459"/>
    <lineage>
        <taxon>Eukaryota</taxon>
        <taxon>Viridiplantae</taxon>
        <taxon>Streptophyta</taxon>
        <taxon>Embryophyta</taxon>
        <taxon>Tracheophyta</taxon>
        <taxon>Spermatophyta</taxon>
        <taxon>Magnoliopsida</taxon>
        <taxon>eudicotyledons</taxon>
        <taxon>Gunneridae</taxon>
        <taxon>Pentapetalae</taxon>
        <taxon>Caryophyllales</taxon>
        <taxon>Chenopodiaceae</taxon>
        <taxon>Chenopodioideae</taxon>
        <taxon>Atripliceae</taxon>
        <taxon>Chenopodium</taxon>
    </lineage>
</organism>
<dbReference type="SUPFAM" id="SSF46911">
    <property type="entry name" value="Ribosomal protein S18"/>
    <property type="match status" value="1"/>
</dbReference>
<evidence type="ECO:0000313" key="9">
    <source>
        <dbReference type="Proteomes" id="UP000596660"/>
    </source>
</evidence>
<dbReference type="InterPro" id="IPR036870">
    <property type="entry name" value="Ribosomal_bS18_sf"/>
</dbReference>
<keyword evidence="2" id="KW-0694">RNA-binding</keyword>
<dbReference type="GeneID" id="110688256"/>
<name>A0A803KRI1_CHEQI</name>
<dbReference type="KEGG" id="cqi:110688256"/>
<dbReference type="PANTHER" id="PTHR13479">
    <property type="entry name" value="30S RIBOSOMAL PROTEIN S18"/>
    <property type="match status" value="1"/>
</dbReference>
<proteinExistence type="inferred from homology"/>
<protein>
    <recommendedName>
        <fullName evidence="5">Small ribosomal subunit protein bS18c</fullName>
    </recommendedName>
</protein>
<reference evidence="8" key="1">
    <citation type="journal article" date="2017" name="Nature">
        <title>The genome of Chenopodium quinoa.</title>
        <authorList>
            <person name="Jarvis D.E."/>
            <person name="Ho Y.S."/>
            <person name="Lightfoot D.J."/>
            <person name="Schmoeckel S.M."/>
            <person name="Li B."/>
            <person name="Borm T.J.A."/>
            <person name="Ohyanagi H."/>
            <person name="Mineta K."/>
            <person name="Michell C.T."/>
            <person name="Saber N."/>
            <person name="Kharbatia N.M."/>
            <person name="Rupper R.R."/>
            <person name="Sharp A.R."/>
            <person name="Dally N."/>
            <person name="Boughton B.A."/>
            <person name="Woo Y.H."/>
            <person name="Gao G."/>
            <person name="Schijlen E.G.W.M."/>
            <person name="Guo X."/>
            <person name="Momin A.A."/>
            <person name="Negrao S."/>
            <person name="Al-Babili S."/>
            <person name="Gehring C."/>
            <person name="Roessner U."/>
            <person name="Jung C."/>
            <person name="Murphy K."/>
            <person name="Arold S.T."/>
            <person name="Gojobori T."/>
            <person name="van der Linden C.G."/>
            <person name="van Loo E.N."/>
            <person name="Jellen E.N."/>
            <person name="Maughan P.J."/>
            <person name="Tester M."/>
        </authorList>
    </citation>
    <scope>NUCLEOTIDE SEQUENCE [LARGE SCALE GENOMIC DNA]</scope>
    <source>
        <strain evidence="8">cv. PI 614886</strain>
    </source>
</reference>
<dbReference type="OMA" id="FPRDINY"/>
<dbReference type="SMR" id="A0A803KRI1"/>
<dbReference type="EnsemblPlants" id="AUR62001638-RA">
    <property type="protein sequence ID" value="AUR62001638-RA:cds"/>
    <property type="gene ID" value="AUR62001638"/>
</dbReference>
<feature type="region of interest" description="Disordered" evidence="7">
    <location>
        <begin position="31"/>
        <end position="52"/>
    </location>
</feature>
<evidence type="ECO:0000256" key="3">
    <source>
        <dbReference type="ARBA" id="ARBA00022980"/>
    </source>
</evidence>
<sequence>MRPFRVAMRSVSDGFYHHQFKRSMTVRTLSTDFNSGQGNGENKDANTSESTDDFESRIFGGISEGNSNAFFRKLDRVEKARFGLGTNSGFGGQDQFGADDSFTSLMDGMEGRLKEAAKYFEFNPDEISQEDYTFRTDMNFKSGMTYNPEDLDLRKPGVWKPSKRAEFQVTTEEVLKKADFRNVRFLASFLTEAGILNKRSKTGISAKAQRKVAREIKTARAFGLLPFTTMGTKQYVFGKTMEDLDADFQLDEYSIPPEDIVQDTAA</sequence>
<comment type="similarity">
    <text evidence="6">Belongs to the bacterial ribosomal protein bS18 family.</text>
</comment>
<dbReference type="Gramene" id="AUR62001638-RA">
    <property type="protein sequence ID" value="AUR62001638-RA:cds"/>
    <property type="gene ID" value="AUR62001638"/>
</dbReference>
<reference evidence="8" key="2">
    <citation type="submission" date="2021-03" db="UniProtKB">
        <authorList>
            <consortium name="EnsemblPlants"/>
        </authorList>
    </citation>
    <scope>IDENTIFICATION</scope>
</reference>
<dbReference type="NCBIfam" id="TIGR00165">
    <property type="entry name" value="S18"/>
    <property type="match status" value="1"/>
</dbReference>
<evidence type="ECO:0000256" key="6">
    <source>
        <dbReference type="RuleBase" id="RU003910"/>
    </source>
</evidence>
<dbReference type="GO" id="GO:0006412">
    <property type="term" value="P:translation"/>
    <property type="evidence" value="ECO:0007669"/>
    <property type="project" value="InterPro"/>
</dbReference>
<dbReference type="PANTHER" id="PTHR13479:SF65">
    <property type="entry name" value="F10K1.8 PROTEIN"/>
    <property type="match status" value="1"/>
</dbReference>
<evidence type="ECO:0000256" key="4">
    <source>
        <dbReference type="ARBA" id="ARBA00023274"/>
    </source>
</evidence>
<dbReference type="InterPro" id="IPR001648">
    <property type="entry name" value="Ribosomal_bS18"/>
</dbReference>
<dbReference type="Gene3D" id="4.10.640.10">
    <property type="entry name" value="Ribosomal protein S18"/>
    <property type="match status" value="1"/>
</dbReference>
<dbReference type="PRINTS" id="PR00974">
    <property type="entry name" value="RIBOSOMALS18"/>
</dbReference>
<keyword evidence="3 6" id="KW-0689">Ribosomal protein</keyword>
<dbReference type="AlphaFoldDB" id="A0A803KRI1"/>
<evidence type="ECO:0000256" key="5">
    <source>
        <dbReference type="ARBA" id="ARBA00035266"/>
    </source>
</evidence>
<keyword evidence="1" id="KW-0699">rRNA-binding</keyword>
<dbReference type="GO" id="GO:0005763">
    <property type="term" value="C:mitochondrial small ribosomal subunit"/>
    <property type="evidence" value="ECO:0007669"/>
    <property type="project" value="TreeGrafter"/>
</dbReference>
<dbReference type="RefSeq" id="XP_021720668.1">
    <property type="nucleotide sequence ID" value="XM_021864976.1"/>
</dbReference>
<dbReference type="Proteomes" id="UP000596660">
    <property type="component" value="Unplaced"/>
</dbReference>
<dbReference type="GO" id="GO:0070181">
    <property type="term" value="F:small ribosomal subunit rRNA binding"/>
    <property type="evidence" value="ECO:0007669"/>
    <property type="project" value="TreeGrafter"/>
</dbReference>
<dbReference type="Pfam" id="PF01084">
    <property type="entry name" value="Ribosomal_S18"/>
    <property type="match status" value="1"/>
</dbReference>